<dbReference type="InterPro" id="IPR020846">
    <property type="entry name" value="MFS_dom"/>
</dbReference>
<feature type="transmembrane region" description="Helical" evidence="9">
    <location>
        <begin position="325"/>
        <end position="347"/>
    </location>
</feature>
<dbReference type="EMBL" id="JAWZYT010002216">
    <property type="protein sequence ID" value="KAK4305885.1"/>
    <property type="molecule type" value="Genomic_DNA"/>
</dbReference>
<dbReference type="AlphaFoldDB" id="A0AAE1U4G1"/>
<keyword evidence="4" id="KW-0762">Sugar transport</keyword>
<dbReference type="Gene3D" id="1.20.1250.20">
    <property type="entry name" value="MFS general substrate transporter like domains"/>
    <property type="match status" value="1"/>
</dbReference>
<dbReference type="InterPro" id="IPR050549">
    <property type="entry name" value="MFS_Trehalose_Transporter"/>
</dbReference>
<feature type="transmembrane region" description="Helical" evidence="9">
    <location>
        <begin position="257"/>
        <end position="279"/>
    </location>
</feature>
<sequence length="505" mass="54881">MSGKKKKKIRDATLHPKQGGRLLQPLAAATGVWGFGVLLGYTSSAGPQIMSSVEEGGLDMTTEQYSWFSSCFNLGAMGGSILAALGMKRIGSRWTMIAAAPLFFAGILAIALGWSYWVLMCGRTLAGVAVGVVTTASPPYIAEVASPHIRGALGTFVPLMIPSGVLIMYSMGWVLEWRWLAIVCVLPNLIHLLLLVFASTKLPSTLVSQGKLKEALVVLQYLRGENHDVQGEMEELEKLQMAREKMRVMEALREPHVLKPLVLVVMLMTLLNASGIQAIQLNIVTIFKVSGTGLSEDLSATITGVVQVLGAVVMGALLDKMGRRRILLCGMPCIIVALACLGLYFYLWGGEQGVPEGVVRWLPLASLLLYFISFNFSLGGVSWVMMGEFFSPEISEVATPIVSFFYWLSSFIFSYIFFPLRGLVGDAGMFWVFSAIQFVGWILIIILIPETKGKTLHQISAHFGKGNNNKHNNNNNTTTKEKVVGKSRGGSDVEAAASGKSQTYL</sequence>
<evidence type="ECO:0000256" key="8">
    <source>
        <dbReference type="SAM" id="MobiDB-lite"/>
    </source>
</evidence>
<organism evidence="11 12">
    <name type="scientific">Petrolisthes manimaculis</name>
    <dbReference type="NCBI Taxonomy" id="1843537"/>
    <lineage>
        <taxon>Eukaryota</taxon>
        <taxon>Metazoa</taxon>
        <taxon>Ecdysozoa</taxon>
        <taxon>Arthropoda</taxon>
        <taxon>Crustacea</taxon>
        <taxon>Multicrustacea</taxon>
        <taxon>Malacostraca</taxon>
        <taxon>Eumalacostraca</taxon>
        <taxon>Eucarida</taxon>
        <taxon>Decapoda</taxon>
        <taxon>Pleocyemata</taxon>
        <taxon>Anomura</taxon>
        <taxon>Galatheoidea</taxon>
        <taxon>Porcellanidae</taxon>
        <taxon>Petrolisthes</taxon>
    </lineage>
</organism>
<evidence type="ECO:0000256" key="1">
    <source>
        <dbReference type="ARBA" id="ARBA00004651"/>
    </source>
</evidence>
<feature type="transmembrane region" description="Helical" evidence="9">
    <location>
        <begin position="430"/>
        <end position="448"/>
    </location>
</feature>
<proteinExistence type="predicted"/>
<comment type="caution">
    <text evidence="11">The sequence shown here is derived from an EMBL/GenBank/DDBJ whole genome shotgun (WGS) entry which is preliminary data.</text>
</comment>
<protein>
    <recommendedName>
        <fullName evidence="10">Major facilitator superfamily (MFS) profile domain-containing protein</fullName>
    </recommendedName>
</protein>
<feature type="transmembrane region" description="Helical" evidence="9">
    <location>
        <begin position="21"/>
        <end position="44"/>
    </location>
</feature>
<keyword evidence="5 9" id="KW-0812">Transmembrane</keyword>
<evidence type="ECO:0000256" key="9">
    <source>
        <dbReference type="SAM" id="Phobius"/>
    </source>
</evidence>
<keyword evidence="2" id="KW-0813">Transport</keyword>
<name>A0AAE1U4G1_9EUCA</name>
<dbReference type="InterPro" id="IPR036259">
    <property type="entry name" value="MFS_trans_sf"/>
</dbReference>
<feature type="compositionally biased region" description="Low complexity" evidence="8">
    <location>
        <begin position="465"/>
        <end position="478"/>
    </location>
</feature>
<keyword evidence="7 9" id="KW-0472">Membrane</keyword>
<dbReference type="FunFam" id="1.20.1250.20:FF:000218">
    <property type="entry name" value="facilitated trehalose transporter Tret1"/>
    <property type="match status" value="1"/>
</dbReference>
<gene>
    <name evidence="11" type="ORF">Pmani_022248</name>
</gene>
<dbReference type="InterPro" id="IPR003663">
    <property type="entry name" value="Sugar/inositol_transpt"/>
</dbReference>
<dbReference type="PANTHER" id="PTHR48021:SF1">
    <property type="entry name" value="GH07001P-RELATED"/>
    <property type="match status" value="1"/>
</dbReference>
<dbReference type="Pfam" id="PF00083">
    <property type="entry name" value="Sugar_tr"/>
    <property type="match status" value="1"/>
</dbReference>
<dbReference type="PANTHER" id="PTHR48021">
    <property type="match status" value="1"/>
</dbReference>
<evidence type="ECO:0000259" key="10">
    <source>
        <dbReference type="PROSITE" id="PS50850"/>
    </source>
</evidence>
<feature type="transmembrane region" description="Helical" evidence="9">
    <location>
        <begin position="367"/>
        <end position="385"/>
    </location>
</feature>
<dbReference type="InterPro" id="IPR005829">
    <property type="entry name" value="Sugar_transporter_CS"/>
</dbReference>
<dbReference type="Proteomes" id="UP001292094">
    <property type="component" value="Unassembled WGS sequence"/>
</dbReference>
<evidence type="ECO:0000256" key="6">
    <source>
        <dbReference type="ARBA" id="ARBA00022989"/>
    </source>
</evidence>
<feature type="region of interest" description="Disordered" evidence="8">
    <location>
        <begin position="465"/>
        <end position="505"/>
    </location>
</feature>
<evidence type="ECO:0000256" key="4">
    <source>
        <dbReference type="ARBA" id="ARBA00022597"/>
    </source>
</evidence>
<feature type="transmembrane region" description="Helical" evidence="9">
    <location>
        <begin position="397"/>
        <end position="418"/>
    </location>
</feature>
<dbReference type="PROSITE" id="PS00216">
    <property type="entry name" value="SUGAR_TRANSPORT_1"/>
    <property type="match status" value="1"/>
</dbReference>
<evidence type="ECO:0000256" key="2">
    <source>
        <dbReference type="ARBA" id="ARBA00022448"/>
    </source>
</evidence>
<dbReference type="GO" id="GO:0005886">
    <property type="term" value="C:plasma membrane"/>
    <property type="evidence" value="ECO:0007669"/>
    <property type="project" value="UniProtKB-SubCell"/>
</dbReference>
<evidence type="ECO:0000313" key="12">
    <source>
        <dbReference type="Proteomes" id="UP001292094"/>
    </source>
</evidence>
<evidence type="ECO:0000313" key="11">
    <source>
        <dbReference type="EMBL" id="KAK4305885.1"/>
    </source>
</evidence>
<keyword evidence="12" id="KW-1185">Reference proteome</keyword>
<dbReference type="SUPFAM" id="SSF103473">
    <property type="entry name" value="MFS general substrate transporter"/>
    <property type="match status" value="1"/>
</dbReference>
<accession>A0AAE1U4G1</accession>
<evidence type="ECO:0000256" key="3">
    <source>
        <dbReference type="ARBA" id="ARBA00022475"/>
    </source>
</evidence>
<feature type="transmembrane region" description="Helical" evidence="9">
    <location>
        <begin position="64"/>
        <end position="85"/>
    </location>
</feature>
<dbReference type="PRINTS" id="PR00171">
    <property type="entry name" value="SUGRTRNSPORT"/>
</dbReference>
<feature type="transmembrane region" description="Helical" evidence="9">
    <location>
        <begin position="177"/>
        <end position="198"/>
    </location>
</feature>
<keyword evidence="6 9" id="KW-1133">Transmembrane helix</keyword>
<keyword evidence="3" id="KW-1003">Cell membrane</keyword>
<dbReference type="PROSITE" id="PS00217">
    <property type="entry name" value="SUGAR_TRANSPORT_2"/>
    <property type="match status" value="1"/>
</dbReference>
<dbReference type="InterPro" id="IPR005828">
    <property type="entry name" value="MFS_sugar_transport-like"/>
</dbReference>
<evidence type="ECO:0000256" key="7">
    <source>
        <dbReference type="ARBA" id="ARBA00023136"/>
    </source>
</evidence>
<feature type="transmembrane region" description="Helical" evidence="9">
    <location>
        <begin position="299"/>
        <end position="318"/>
    </location>
</feature>
<feature type="transmembrane region" description="Helical" evidence="9">
    <location>
        <begin position="123"/>
        <end position="141"/>
    </location>
</feature>
<feature type="transmembrane region" description="Helical" evidence="9">
    <location>
        <begin position="97"/>
        <end position="117"/>
    </location>
</feature>
<feature type="transmembrane region" description="Helical" evidence="9">
    <location>
        <begin position="153"/>
        <end position="171"/>
    </location>
</feature>
<feature type="domain" description="Major facilitator superfamily (MFS) profile" evidence="10">
    <location>
        <begin position="22"/>
        <end position="452"/>
    </location>
</feature>
<comment type="subcellular location">
    <subcellularLocation>
        <location evidence="1">Cell membrane</location>
        <topology evidence="1">Multi-pass membrane protein</topology>
    </subcellularLocation>
</comment>
<dbReference type="GO" id="GO:0022857">
    <property type="term" value="F:transmembrane transporter activity"/>
    <property type="evidence" value="ECO:0007669"/>
    <property type="project" value="InterPro"/>
</dbReference>
<dbReference type="PROSITE" id="PS50850">
    <property type="entry name" value="MFS"/>
    <property type="match status" value="1"/>
</dbReference>
<evidence type="ECO:0000256" key="5">
    <source>
        <dbReference type="ARBA" id="ARBA00022692"/>
    </source>
</evidence>
<reference evidence="11" key="1">
    <citation type="submission" date="2023-11" db="EMBL/GenBank/DDBJ databases">
        <title>Genome assemblies of two species of porcelain crab, Petrolisthes cinctipes and Petrolisthes manimaculis (Anomura: Porcellanidae).</title>
        <authorList>
            <person name="Angst P."/>
        </authorList>
    </citation>
    <scope>NUCLEOTIDE SEQUENCE</scope>
    <source>
        <strain evidence="11">PB745_02</strain>
        <tissue evidence="11">Gill</tissue>
    </source>
</reference>